<gene>
    <name evidence="11" type="ORF">V8J38_06080</name>
</gene>
<evidence type="ECO:0000256" key="7">
    <source>
        <dbReference type="ARBA" id="ARBA00038151"/>
    </source>
</evidence>
<keyword evidence="2" id="KW-0813">Transport</keyword>
<dbReference type="PANTHER" id="PTHR30561:SF0">
    <property type="entry name" value="GUANIDINIUM EXPORTER"/>
    <property type="match status" value="1"/>
</dbReference>
<dbReference type="InterPro" id="IPR045324">
    <property type="entry name" value="Small_multidrug_res"/>
</dbReference>
<keyword evidence="4 9" id="KW-0812">Transmembrane</keyword>
<feature type="transmembrane region" description="Helical" evidence="10">
    <location>
        <begin position="84"/>
        <end position="103"/>
    </location>
</feature>
<dbReference type="Pfam" id="PF00893">
    <property type="entry name" value="Multi_Drug_Res"/>
    <property type="match status" value="1"/>
</dbReference>
<dbReference type="RefSeq" id="WP_291776412.1">
    <property type="nucleotide sequence ID" value="NZ_BAAAGH010000006.1"/>
</dbReference>
<comment type="subcellular location">
    <subcellularLocation>
        <location evidence="1 9">Cell membrane</location>
        <topology evidence="1 9">Multi-pass membrane protein</topology>
    </subcellularLocation>
</comment>
<accession>A0ABZ2II71</accession>
<dbReference type="InterPro" id="IPR037185">
    <property type="entry name" value="EmrE-like"/>
</dbReference>
<sequence length="105" mass="10922">MAWGLLAVAGLLEIVWALALKQADGFTRLWPSLIGVGVALLSLVLLGVALKSLPVSIAYAIWVGIGVFGVAMFGALFLGEPLSGTKLIFLALIMIGVAGLRVMET</sequence>
<comment type="similarity">
    <text evidence="7">Belongs to the drug/metabolite transporter (DMT) superfamily. Small multidrug resistance (SMR) (TC 2.A.7.1) family. Gdx/SugE subfamily.</text>
</comment>
<evidence type="ECO:0000256" key="3">
    <source>
        <dbReference type="ARBA" id="ARBA00022475"/>
    </source>
</evidence>
<evidence type="ECO:0000313" key="11">
    <source>
        <dbReference type="EMBL" id="WWT56004.1"/>
    </source>
</evidence>
<keyword evidence="3" id="KW-1003">Cell membrane</keyword>
<evidence type="ECO:0000256" key="2">
    <source>
        <dbReference type="ARBA" id="ARBA00022448"/>
    </source>
</evidence>
<name>A0ABZ2II71_9CAUL</name>
<evidence type="ECO:0000256" key="5">
    <source>
        <dbReference type="ARBA" id="ARBA00022989"/>
    </source>
</evidence>
<keyword evidence="5 10" id="KW-1133">Transmembrane helix</keyword>
<evidence type="ECO:0000256" key="10">
    <source>
        <dbReference type="SAM" id="Phobius"/>
    </source>
</evidence>
<evidence type="ECO:0000256" key="9">
    <source>
        <dbReference type="RuleBase" id="RU003942"/>
    </source>
</evidence>
<evidence type="ECO:0000256" key="6">
    <source>
        <dbReference type="ARBA" id="ARBA00023136"/>
    </source>
</evidence>
<reference evidence="11 12" key="1">
    <citation type="submission" date="2024-02" db="EMBL/GenBank/DDBJ databases">
        <title>Distribution and functional of Brevundimonas-related endobacteria within Verticillium dahliae.</title>
        <authorList>
            <person name="Zeng H."/>
        </authorList>
    </citation>
    <scope>NUCLEOTIDE SEQUENCE [LARGE SCALE GENOMIC DNA]</scope>
    <source>
        <strain evidence="11 12">TRM 44200</strain>
    </source>
</reference>
<dbReference type="InterPro" id="IPR000390">
    <property type="entry name" value="Small_drug/metabolite_transptr"/>
</dbReference>
<dbReference type="Proteomes" id="UP001363460">
    <property type="component" value="Chromosome"/>
</dbReference>
<dbReference type="PANTHER" id="PTHR30561">
    <property type="entry name" value="SMR FAMILY PROTON-DEPENDENT DRUG EFFLUX TRANSPORTER SUGE"/>
    <property type="match status" value="1"/>
</dbReference>
<keyword evidence="6 10" id="KW-0472">Membrane</keyword>
<evidence type="ECO:0000313" key="12">
    <source>
        <dbReference type="Proteomes" id="UP001363460"/>
    </source>
</evidence>
<evidence type="ECO:0000256" key="1">
    <source>
        <dbReference type="ARBA" id="ARBA00004651"/>
    </source>
</evidence>
<dbReference type="SUPFAM" id="SSF103481">
    <property type="entry name" value="Multidrug resistance efflux transporter EmrE"/>
    <property type="match status" value="1"/>
</dbReference>
<feature type="transmembrane region" description="Helical" evidence="10">
    <location>
        <begin position="29"/>
        <end position="50"/>
    </location>
</feature>
<proteinExistence type="inferred from homology"/>
<evidence type="ECO:0000256" key="8">
    <source>
        <dbReference type="ARBA" id="ARBA00039168"/>
    </source>
</evidence>
<dbReference type="EMBL" id="CP146369">
    <property type="protein sequence ID" value="WWT56004.1"/>
    <property type="molecule type" value="Genomic_DNA"/>
</dbReference>
<dbReference type="Gene3D" id="1.10.3730.20">
    <property type="match status" value="1"/>
</dbReference>
<evidence type="ECO:0000256" key="4">
    <source>
        <dbReference type="ARBA" id="ARBA00022692"/>
    </source>
</evidence>
<organism evidence="11 12">
    <name type="scientific">Brevundimonas olei</name>
    <dbReference type="NCBI Taxonomy" id="657642"/>
    <lineage>
        <taxon>Bacteria</taxon>
        <taxon>Pseudomonadati</taxon>
        <taxon>Pseudomonadota</taxon>
        <taxon>Alphaproteobacteria</taxon>
        <taxon>Caulobacterales</taxon>
        <taxon>Caulobacteraceae</taxon>
        <taxon>Brevundimonas</taxon>
    </lineage>
</organism>
<protein>
    <recommendedName>
        <fullName evidence="8">Guanidinium exporter</fullName>
    </recommendedName>
</protein>
<keyword evidence="12" id="KW-1185">Reference proteome</keyword>
<feature type="transmembrane region" description="Helical" evidence="10">
    <location>
        <begin position="57"/>
        <end position="78"/>
    </location>
</feature>